<sequence>MRSILARLRDFRVWCLAGAAVLSAAALTAPTVRMNRSVYHYFIVFDITQSQNAEDYVLDGKPVSRLAFAKHAARAAIRDLPCGSSVGIGLFSAYDSSDMAMMMGDEGGWSARMPREPSVLAPLFGPIEVCRNFFVIDRTIEAVDWRMAWDDSSDITGGLYATINKAKALNGRTKVVFFTEGEPYVAYGGGDNFRPFPGAKREVKGLLVGVGGLVPAQIPKFDDLGNRKGFLATRSRLDESFLRRLEAETGLRYVRLLSAAQFSADLRAAEFAEREEVDVDIRLPLGALALILVLLAVLL</sequence>
<dbReference type="Gene3D" id="3.40.50.410">
    <property type="entry name" value="von Willebrand factor, type A domain"/>
    <property type="match status" value="1"/>
</dbReference>
<organism evidence="1 2">
    <name type="scientific">Candidatus Liptonbacteria bacterium GWC1_60_9</name>
    <dbReference type="NCBI Taxonomy" id="1798645"/>
    <lineage>
        <taxon>Bacteria</taxon>
        <taxon>Candidatus Liptoniibacteriota</taxon>
    </lineage>
</organism>
<name>A0A1G2C6C7_9BACT</name>
<gene>
    <name evidence="1" type="ORF">A2128_00045</name>
</gene>
<evidence type="ECO:0000313" key="2">
    <source>
        <dbReference type="Proteomes" id="UP000176349"/>
    </source>
</evidence>
<dbReference type="EMBL" id="MHKV01000028">
    <property type="protein sequence ID" value="OGY96964.1"/>
    <property type="molecule type" value="Genomic_DNA"/>
</dbReference>
<evidence type="ECO:0000313" key="1">
    <source>
        <dbReference type="EMBL" id="OGY96964.1"/>
    </source>
</evidence>
<evidence type="ECO:0008006" key="3">
    <source>
        <dbReference type="Google" id="ProtNLM"/>
    </source>
</evidence>
<protein>
    <recommendedName>
        <fullName evidence="3">VWFA domain-containing protein</fullName>
    </recommendedName>
</protein>
<proteinExistence type="predicted"/>
<accession>A0A1G2C6C7</accession>
<comment type="caution">
    <text evidence="1">The sequence shown here is derived from an EMBL/GenBank/DDBJ whole genome shotgun (WGS) entry which is preliminary data.</text>
</comment>
<reference evidence="1 2" key="1">
    <citation type="journal article" date="2016" name="Nat. Commun.">
        <title>Thousands of microbial genomes shed light on interconnected biogeochemical processes in an aquifer system.</title>
        <authorList>
            <person name="Anantharaman K."/>
            <person name="Brown C.T."/>
            <person name="Hug L.A."/>
            <person name="Sharon I."/>
            <person name="Castelle C.J."/>
            <person name="Probst A.J."/>
            <person name="Thomas B.C."/>
            <person name="Singh A."/>
            <person name="Wilkins M.J."/>
            <person name="Karaoz U."/>
            <person name="Brodie E.L."/>
            <person name="Williams K.H."/>
            <person name="Hubbard S.S."/>
            <person name="Banfield J.F."/>
        </authorList>
    </citation>
    <scope>NUCLEOTIDE SEQUENCE [LARGE SCALE GENOMIC DNA]</scope>
</reference>
<dbReference type="Proteomes" id="UP000176349">
    <property type="component" value="Unassembled WGS sequence"/>
</dbReference>
<dbReference type="AlphaFoldDB" id="A0A1G2C6C7"/>
<dbReference type="InterPro" id="IPR036465">
    <property type="entry name" value="vWFA_dom_sf"/>
</dbReference>